<evidence type="ECO:0008006" key="2">
    <source>
        <dbReference type="Google" id="ProtNLM"/>
    </source>
</evidence>
<dbReference type="SUPFAM" id="SSF143880">
    <property type="entry name" value="NE0471 N-terminal domain-like"/>
    <property type="match status" value="1"/>
</dbReference>
<dbReference type="Pfam" id="PF10387">
    <property type="entry name" value="DUF2442"/>
    <property type="match status" value="1"/>
</dbReference>
<dbReference type="InterPro" id="IPR018841">
    <property type="entry name" value="DUF2442"/>
</dbReference>
<evidence type="ECO:0000313" key="1">
    <source>
        <dbReference type="EMBL" id="VFJ94965.1"/>
    </source>
</evidence>
<protein>
    <recommendedName>
        <fullName evidence="2">DUF2442 domain-containing protein</fullName>
    </recommendedName>
</protein>
<gene>
    <name evidence="1" type="ORF">BECKLFY1418B_GA0070995_106412</name>
</gene>
<dbReference type="InterPro" id="IPR036782">
    <property type="entry name" value="NE0471-like_N"/>
</dbReference>
<dbReference type="AlphaFoldDB" id="A0A450UR59"/>
<accession>A0A450UR59</accession>
<dbReference type="Gene3D" id="3.30.2020.10">
    <property type="entry name" value="NE0471-like N-terminal domain"/>
    <property type="match status" value="1"/>
</dbReference>
<organism evidence="1">
    <name type="scientific">Candidatus Kentrum sp. LFY</name>
    <dbReference type="NCBI Taxonomy" id="2126342"/>
    <lineage>
        <taxon>Bacteria</taxon>
        <taxon>Pseudomonadati</taxon>
        <taxon>Pseudomonadota</taxon>
        <taxon>Gammaproteobacteria</taxon>
        <taxon>Candidatus Kentrum</taxon>
    </lineage>
</organism>
<name>A0A450UR59_9GAMM</name>
<dbReference type="EMBL" id="CAADFF010000064">
    <property type="protein sequence ID" value="VFJ94965.1"/>
    <property type="molecule type" value="Genomic_DNA"/>
</dbReference>
<proteinExistence type="predicted"/>
<reference evidence="1" key="1">
    <citation type="submission" date="2019-02" db="EMBL/GenBank/DDBJ databases">
        <authorList>
            <person name="Gruber-Vodicka R. H."/>
            <person name="Seah K. B. B."/>
        </authorList>
    </citation>
    <scope>NUCLEOTIDE SEQUENCE</scope>
    <source>
        <strain evidence="1">BECK_M7</strain>
    </source>
</reference>
<sequence>MVSAVYEGDYTIAITFDDGKKGVVDFSEYPLKGGVFDHFKDIDRFKDFWVHDELGTLTWRHDIDVAPEKLYSRTTGSSLPEWMEESQR</sequence>